<reference evidence="2" key="1">
    <citation type="submission" date="2016-04" db="EMBL/GenBank/DDBJ databases">
        <title>Cephalotus genome sequencing.</title>
        <authorList>
            <person name="Fukushima K."/>
            <person name="Hasebe M."/>
            <person name="Fang X."/>
        </authorList>
    </citation>
    <scope>NUCLEOTIDE SEQUENCE [LARGE SCALE GENOMIC DNA]</scope>
    <source>
        <strain evidence="2">cv. St1</strain>
    </source>
</reference>
<comment type="caution">
    <text evidence="1">The sequence shown here is derived from an EMBL/GenBank/DDBJ whole genome shotgun (WGS) entry which is preliminary data.</text>
</comment>
<evidence type="ECO:0000313" key="2">
    <source>
        <dbReference type="Proteomes" id="UP000187406"/>
    </source>
</evidence>
<proteinExistence type="predicted"/>
<dbReference type="InParanoid" id="A0A1Q3C3J8"/>
<protein>
    <submittedName>
        <fullName evidence="1">Uncharacterized protein</fullName>
    </submittedName>
</protein>
<dbReference type="AlphaFoldDB" id="A0A1Q3C3J8"/>
<sequence>LDTKTKQSPNFFNNIDAGQFWVFNSSNSLFLIRFHTLSPTLNPFFSQRASLVLTLGLAAPPLSQISSSLHFSIFTLMNFFFFNLNRSLSLSYHHSHLFLWFNKKHQQTTKTETRK</sequence>
<accession>A0A1Q3C3J8</accession>
<dbReference type="EMBL" id="BDDD01001278">
    <property type="protein sequence ID" value="GAV74824.1"/>
    <property type="molecule type" value="Genomic_DNA"/>
</dbReference>
<evidence type="ECO:0000313" key="1">
    <source>
        <dbReference type="EMBL" id="GAV74824.1"/>
    </source>
</evidence>
<organism evidence="1 2">
    <name type="scientific">Cephalotus follicularis</name>
    <name type="common">Albany pitcher plant</name>
    <dbReference type="NCBI Taxonomy" id="3775"/>
    <lineage>
        <taxon>Eukaryota</taxon>
        <taxon>Viridiplantae</taxon>
        <taxon>Streptophyta</taxon>
        <taxon>Embryophyta</taxon>
        <taxon>Tracheophyta</taxon>
        <taxon>Spermatophyta</taxon>
        <taxon>Magnoliopsida</taxon>
        <taxon>eudicotyledons</taxon>
        <taxon>Gunneridae</taxon>
        <taxon>Pentapetalae</taxon>
        <taxon>rosids</taxon>
        <taxon>fabids</taxon>
        <taxon>Oxalidales</taxon>
        <taxon>Cephalotaceae</taxon>
        <taxon>Cephalotus</taxon>
    </lineage>
</organism>
<gene>
    <name evidence="1" type="ORF">CFOL_v3_18304</name>
</gene>
<feature type="non-terminal residue" evidence="1">
    <location>
        <position position="1"/>
    </location>
</feature>
<keyword evidence="2" id="KW-1185">Reference proteome</keyword>
<name>A0A1Q3C3J8_CEPFO</name>
<dbReference type="Proteomes" id="UP000187406">
    <property type="component" value="Unassembled WGS sequence"/>
</dbReference>